<keyword evidence="2" id="KW-1185">Reference proteome</keyword>
<reference evidence="1" key="1">
    <citation type="submission" date="2022-04" db="EMBL/GenBank/DDBJ databases">
        <title>Genome of the entomopathogenic fungus Entomophthora muscae.</title>
        <authorList>
            <person name="Elya C."/>
            <person name="Lovett B.R."/>
            <person name="Lee E."/>
            <person name="Macias A.M."/>
            <person name="Hajek A.E."/>
            <person name="De Bivort B.L."/>
            <person name="Kasson M.T."/>
            <person name="De Fine Licht H.H."/>
            <person name="Stajich J.E."/>
        </authorList>
    </citation>
    <scope>NUCLEOTIDE SEQUENCE</scope>
    <source>
        <strain evidence="1">Berkeley</strain>
    </source>
</reference>
<gene>
    <name evidence="1" type="ORF">DSO57_1031958</name>
</gene>
<proteinExistence type="predicted"/>
<dbReference type="Proteomes" id="UP001165960">
    <property type="component" value="Unassembled WGS sequence"/>
</dbReference>
<name>A0ACC2TZB0_9FUNG</name>
<evidence type="ECO:0000313" key="2">
    <source>
        <dbReference type="Proteomes" id="UP001165960"/>
    </source>
</evidence>
<comment type="caution">
    <text evidence="1">The sequence shown here is derived from an EMBL/GenBank/DDBJ whole genome shotgun (WGS) entry which is preliminary data.</text>
</comment>
<sequence length="143" mass="16084">MPGFLKVTLVKPPFIIELEFFHPHHLNLPLGHSRVPIMSTMKEIPFTPLPNVPPAQDFSKLGVLYIKVLGLTNHVVPYTGSWCYLATAMNYFVRIAPIVYMAFQTRPASPVGVQLDSDMRHDTLFLTPIHFSGTHPAENTFPT</sequence>
<accession>A0ACC2TZB0</accession>
<evidence type="ECO:0000313" key="1">
    <source>
        <dbReference type="EMBL" id="KAJ9079786.1"/>
    </source>
</evidence>
<dbReference type="EMBL" id="QTSX02001655">
    <property type="protein sequence ID" value="KAJ9079786.1"/>
    <property type="molecule type" value="Genomic_DNA"/>
</dbReference>
<protein>
    <submittedName>
        <fullName evidence="1">Uncharacterized protein</fullName>
    </submittedName>
</protein>
<organism evidence="1 2">
    <name type="scientific">Entomophthora muscae</name>
    <dbReference type="NCBI Taxonomy" id="34485"/>
    <lineage>
        <taxon>Eukaryota</taxon>
        <taxon>Fungi</taxon>
        <taxon>Fungi incertae sedis</taxon>
        <taxon>Zoopagomycota</taxon>
        <taxon>Entomophthoromycotina</taxon>
        <taxon>Entomophthoromycetes</taxon>
        <taxon>Entomophthorales</taxon>
        <taxon>Entomophthoraceae</taxon>
        <taxon>Entomophthora</taxon>
    </lineage>
</organism>